<gene>
    <name evidence="2" type="ORF">AVDCRST_MAG91-1314</name>
</gene>
<accession>A0A6J4SUL1</accession>
<feature type="region of interest" description="Disordered" evidence="1">
    <location>
        <begin position="1"/>
        <end position="33"/>
    </location>
</feature>
<reference evidence="2" key="1">
    <citation type="submission" date="2020-02" db="EMBL/GenBank/DDBJ databases">
        <authorList>
            <person name="Meier V. D."/>
        </authorList>
    </citation>
    <scope>NUCLEOTIDE SEQUENCE</scope>
    <source>
        <strain evidence="2">AVDCRST_MAG91</strain>
    </source>
</reference>
<proteinExistence type="predicted"/>
<protein>
    <submittedName>
        <fullName evidence="2">Uncharacterized protein</fullName>
    </submittedName>
</protein>
<feature type="non-terminal residue" evidence="2">
    <location>
        <position position="1"/>
    </location>
</feature>
<dbReference type="EMBL" id="CADCVX010000262">
    <property type="protein sequence ID" value="CAA9505561.1"/>
    <property type="molecule type" value="Genomic_DNA"/>
</dbReference>
<organism evidence="2">
    <name type="scientific">uncultured Sphingomonadaceae bacterium</name>
    <dbReference type="NCBI Taxonomy" id="169976"/>
    <lineage>
        <taxon>Bacteria</taxon>
        <taxon>Pseudomonadati</taxon>
        <taxon>Pseudomonadota</taxon>
        <taxon>Alphaproteobacteria</taxon>
        <taxon>Sphingomonadales</taxon>
        <taxon>Sphingomonadaceae</taxon>
        <taxon>environmental samples</taxon>
    </lineage>
</organism>
<name>A0A6J4SUL1_9SPHN</name>
<feature type="compositionally biased region" description="Basic and acidic residues" evidence="1">
    <location>
        <begin position="20"/>
        <end position="30"/>
    </location>
</feature>
<evidence type="ECO:0000256" key="1">
    <source>
        <dbReference type="SAM" id="MobiDB-lite"/>
    </source>
</evidence>
<evidence type="ECO:0000313" key="2">
    <source>
        <dbReference type="EMBL" id="CAA9505561.1"/>
    </source>
</evidence>
<dbReference type="AlphaFoldDB" id="A0A6J4SUL1"/>
<sequence length="58" mass="6390">DDRKSSGGRAPRRSRVVGRARPDRSGRLGPHESITFVGSHRWPGRCLSPPKCPIASRL</sequence>
<feature type="non-terminal residue" evidence="2">
    <location>
        <position position="58"/>
    </location>
</feature>